<dbReference type="SUPFAM" id="SSF82171">
    <property type="entry name" value="DPP6 N-terminal domain-like"/>
    <property type="match status" value="1"/>
</dbReference>
<evidence type="ECO:0000259" key="2">
    <source>
        <dbReference type="Pfam" id="PF00326"/>
    </source>
</evidence>
<dbReference type="RefSeq" id="WP_200353645.1">
    <property type="nucleotide sequence ID" value="NZ_JAENIL010000002.1"/>
</dbReference>
<dbReference type="Gene3D" id="3.40.50.1820">
    <property type="entry name" value="alpha/beta hydrolase"/>
    <property type="match status" value="1"/>
</dbReference>
<dbReference type="InterPro" id="IPR029058">
    <property type="entry name" value="AB_hydrolase_fold"/>
</dbReference>
<protein>
    <submittedName>
        <fullName evidence="3">S9 family peptidase</fullName>
    </submittedName>
</protein>
<name>A0A934RVZ3_9BACT</name>
<dbReference type="SUPFAM" id="SSF53474">
    <property type="entry name" value="alpha/beta-Hydrolases"/>
    <property type="match status" value="1"/>
</dbReference>
<evidence type="ECO:0000313" key="4">
    <source>
        <dbReference type="Proteomes" id="UP000617628"/>
    </source>
</evidence>
<feature type="domain" description="Peptidase S9 prolyl oligopeptidase catalytic" evidence="2">
    <location>
        <begin position="421"/>
        <end position="633"/>
    </location>
</feature>
<gene>
    <name evidence="3" type="ORF">JIN87_01035</name>
</gene>
<dbReference type="Gene3D" id="2.120.10.30">
    <property type="entry name" value="TolB, C-terminal domain"/>
    <property type="match status" value="1"/>
</dbReference>
<dbReference type="GO" id="GO:0006508">
    <property type="term" value="P:proteolysis"/>
    <property type="evidence" value="ECO:0007669"/>
    <property type="project" value="InterPro"/>
</dbReference>
<dbReference type="Pfam" id="PF00326">
    <property type="entry name" value="Peptidase_S9"/>
    <property type="match status" value="1"/>
</dbReference>
<evidence type="ECO:0000313" key="3">
    <source>
        <dbReference type="EMBL" id="MBK1875427.1"/>
    </source>
</evidence>
<dbReference type="PANTHER" id="PTHR42776">
    <property type="entry name" value="SERINE PEPTIDASE S9 FAMILY MEMBER"/>
    <property type="match status" value="1"/>
</dbReference>
<keyword evidence="4" id="KW-1185">Reference proteome</keyword>
<dbReference type="Proteomes" id="UP000617628">
    <property type="component" value="Unassembled WGS sequence"/>
</dbReference>
<accession>A0A934RVZ3</accession>
<dbReference type="PANTHER" id="PTHR42776:SF27">
    <property type="entry name" value="DIPEPTIDYL PEPTIDASE FAMILY MEMBER 6"/>
    <property type="match status" value="1"/>
</dbReference>
<sequence length="635" mass="73212">MLRAHIIAFIAIPFLAFSKPIPVEDLFRNSEFVGFQISPDGTHVAALGEWEDRYNLFVFNLETGQPRRLTEMKRNNVGGIVWASNDRIIYRMDEDGNETFGMFAIDKDGGNPQILVPTVQSQSKIKLRITSIIDLLEDDPDHILVSSNDKHQDYPDVYLMNIQKEQRKKIVLSNPGKVVGWMTDQEGNVRIGIVSDQASKTDSIIYRENEKADWEKLATFPKNSPNWLPAAFDHDGKTLYIASNLTTDKRGIYKYDLEKREIGSLIFEDDEYDSSGLIYSDYRKAPIGVRYSKEKATTKWFDEEKEVIQEIIDNTLPDTINLINSMPDDESKFVVASFSDVQPVFYTLFSIENGSLQRTPLGFSRKWQKPETMANTQPITYQARDGLTIHGYFTLPKDYNPKKKCGLIVYPHGGPWARDNWGFDPSIQFFASRGFAVLQMNFRCSEGYGLEHLNAGNKKWGEEMQYDVVDGLKWALENANIDEKRVGIYGGSYGGYTVMSQVTQFPELYSFGINVVGVVDLYEQIEFYKERDRDEAVDFYHRTIGHTKEDRELLEKHSPINYIENIDDPIFIIHGVRDPRVSIAQARMLRAAMKKHGKKHEWLVKTDEGHGFRKEENRIEEFEKIEKFIKPWTKL</sequence>
<dbReference type="InterPro" id="IPR001375">
    <property type="entry name" value="Peptidase_S9_cat"/>
</dbReference>
<comment type="caution">
    <text evidence="3">The sequence shown here is derived from an EMBL/GenBank/DDBJ whole genome shotgun (WGS) entry which is preliminary data.</text>
</comment>
<dbReference type="InterPro" id="IPR011042">
    <property type="entry name" value="6-blade_b-propeller_TolB-like"/>
</dbReference>
<keyword evidence="1" id="KW-0378">Hydrolase</keyword>
<reference evidence="3" key="1">
    <citation type="submission" date="2021-01" db="EMBL/GenBank/DDBJ databases">
        <title>Modified the classification status of verrucomicrobia.</title>
        <authorList>
            <person name="Feng X."/>
        </authorList>
    </citation>
    <scope>NUCLEOTIDE SEQUENCE</scope>
    <source>
        <strain evidence="3">KCTC 13126</strain>
    </source>
</reference>
<evidence type="ECO:0000256" key="1">
    <source>
        <dbReference type="ARBA" id="ARBA00022801"/>
    </source>
</evidence>
<organism evidence="3 4">
    <name type="scientific">Pelagicoccus mobilis</name>
    <dbReference type="NCBI Taxonomy" id="415221"/>
    <lineage>
        <taxon>Bacteria</taxon>
        <taxon>Pseudomonadati</taxon>
        <taxon>Verrucomicrobiota</taxon>
        <taxon>Opitutia</taxon>
        <taxon>Puniceicoccales</taxon>
        <taxon>Pelagicoccaceae</taxon>
        <taxon>Pelagicoccus</taxon>
    </lineage>
</organism>
<dbReference type="AlphaFoldDB" id="A0A934RVZ3"/>
<proteinExistence type="predicted"/>
<dbReference type="EMBL" id="JAENIL010000002">
    <property type="protein sequence ID" value="MBK1875427.1"/>
    <property type="molecule type" value="Genomic_DNA"/>
</dbReference>
<dbReference type="GO" id="GO:0004252">
    <property type="term" value="F:serine-type endopeptidase activity"/>
    <property type="evidence" value="ECO:0007669"/>
    <property type="project" value="TreeGrafter"/>
</dbReference>